<feature type="domain" description="Major facilitator superfamily (MFS) profile" evidence="8">
    <location>
        <begin position="7"/>
        <end position="400"/>
    </location>
</feature>
<evidence type="ECO:0000256" key="7">
    <source>
        <dbReference type="SAM" id="Phobius"/>
    </source>
</evidence>
<feature type="transmembrane region" description="Helical" evidence="7">
    <location>
        <begin position="208"/>
        <end position="234"/>
    </location>
</feature>
<evidence type="ECO:0000313" key="9">
    <source>
        <dbReference type="EMBL" id="KHN68664.1"/>
    </source>
</evidence>
<dbReference type="PANTHER" id="PTHR43414:SF6">
    <property type="entry name" value="MULTIDRUG RESISTANCE PROTEIN MDTG"/>
    <property type="match status" value="1"/>
</dbReference>
<evidence type="ECO:0000256" key="2">
    <source>
        <dbReference type="ARBA" id="ARBA00022448"/>
    </source>
</evidence>
<dbReference type="EMBL" id="JHQK01000001">
    <property type="protein sequence ID" value="KHN68664.1"/>
    <property type="molecule type" value="Genomic_DNA"/>
</dbReference>
<dbReference type="PRINTS" id="PR01035">
    <property type="entry name" value="TCRTETA"/>
</dbReference>
<dbReference type="InterPro" id="IPR011701">
    <property type="entry name" value="MFS"/>
</dbReference>
<organism evidence="9 10">
    <name type="scientific">Acinetobacter oleivorans</name>
    <dbReference type="NCBI Taxonomy" id="1148157"/>
    <lineage>
        <taxon>Bacteria</taxon>
        <taxon>Pseudomonadati</taxon>
        <taxon>Pseudomonadota</taxon>
        <taxon>Gammaproteobacteria</taxon>
        <taxon>Moraxellales</taxon>
        <taxon>Moraxellaceae</taxon>
        <taxon>Acinetobacter</taxon>
    </lineage>
</organism>
<dbReference type="Pfam" id="PF07690">
    <property type="entry name" value="MFS_1"/>
    <property type="match status" value="1"/>
</dbReference>
<keyword evidence="4 7" id="KW-0812">Transmembrane</keyword>
<dbReference type="PROSITE" id="PS50850">
    <property type="entry name" value="MFS"/>
    <property type="match status" value="1"/>
</dbReference>
<keyword evidence="6 7" id="KW-0472">Membrane</keyword>
<feature type="transmembrane region" description="Helical" evidence="7">
    <location>
        <begin position="133"/>
        <end position="155"/>
    </location>
</feature>
<proteinExistence type="predicted"/>
<dbReference type="InterPro" id="IPR020846">
    <property type="entry name" value="MFS_dom"/>
</dbReference>
<comment type="caution">
    <text evidence="9">The sequence shown here is derived from an EMBL/GenBank/DDBJ whole genome shotgun (WGS) entry which is preliminary data.</text>
</comment>
<evidence type="ECO:0000256" key="1">
    <source>
        <dbReference type="ARBA" id="ARBA00004651"/>
    </source>
</evidence>
<dbReference type="SUPFAM" id="SSF103473">
    <property type="entry name" value="MFS general substrate transporter"/>
    <property type="match status" value="1"/>
</dbReference>
<feature type="transmembrane region" description="Helical" evidence="7">
    <location>
        <begin position="281"/>
        <end position="300"/>
    </location>
</feature>
<evidence type="ECO:0000256" key="3">
    <source>
        <dbReference type="ARBA" id="ARBA00022475"/>
    </source>
</evidence>
<protein>
    <submittedName>
        <fullName evidence="9">MFS transporter</fullName>
    </submittedName>
</protein>
<feature type="transmembrane region" description="Helical" evidence="7">
    <location>
        <begin position="101"/>
        <end position="121"/>
    </location>
</feature>
<dbReference type="GO" id="GO:0022857">
    <property type="term" value="F:transmembrane transporter activity"/>
    <property type="evidence" value="ECO:0007669"/>
    <property type="project" value="InterPro"/>
</dbReference>
<dbReference type="AlphaFoldDB" id="A0A0B2UHG1"/>
<evidence type="ECO:0000256" key="4">
    <source>
        <dbReference type="ARBA" id="ARBA00022692"/>
    </source>
</evidence>
<comment type="subcellular location">
    <subcellularLocation>
        <location evidence="1">Cell membrane</location>
        <topology evidence="1">Multi-pass membrane protein</topology>
    </subcellularLocation>
</comment>
<feature type="transmembrane region" description="Helical" evidence="7">
    <location>
        <begin position="364"/>
        <end position="387"/>
    </location>
</feature>
<feature type="transmembrane region" description="Helical" evidence="7">
    <location>
        <begin position="306"/>
        <end position="327"/>
    </location>
</feature>
<dbReference type="InterPro" id="IPR036259">
    <property type="entry name" value="MFS_trans_sf"/>
</dbReference>
<feature type="transmembrane region" description="Helical" evidence="7">
    <location>
        <begin position="9"/>
        <end position="33"/>
    </location>
</feature>
<evidence type="ECO:0000259" key="8">
    <source>
        <dbReference type="PROSITE" id="PS50850"/>
    </source>
</evidence>
<keyword evidence="3" id="KW-1003">Cell membrane</keyword>
<gene>
    <name evidence="9" type="ORF">DH17_00130</name>
</gene>
<sequence>MRSSRLDHFIILLCQFFSTFGLMVLIPIMPLYMEKLTAHMSAPTIWAGLALAAPAIGSLFTAPIVGHLSDTFGHKKALLLSLAGFCISILLMASAQHLFVFIFARILLGFCGLSVILNAYVSYLSNEQQRGAAFGQLQSSVALACLCGPVLGGIFMDHWRVEILLNATAFIVVTLIVIASFLLANPVKTEAVKTKEKSKIPDFFDRTIFSWLSAGILVQAGGFGLVSCFVLYISEISQNIHSSLSAASLTGTIHALSWGAAFIAATYWGKRNDDKGDSFNNFVYASLICGITIFALIWVSNLWLILVLRLIQGFCFAALIPSILHTISLKAGTRSQGKVIGISNSAFVLGQLFGPITITLTYSFFNITAALICTSLFFIGAGLVVILNRFLMDTILEEAQE</sequence>
<reference evidence="9 10" key="1">
    <citation type="submission" date="2014-03" db="EMBL/GenBank/DDBJ databases">
        <title>Genome sequence of the diesel-degrader and plant-growth promoter Acinetobacter oleivorans PF-1 isolated from the roots of poplar tree.</title>
        <authorList>
            <person name="Gkorezis P."/>
            <person name="van Hamme J."/>
            <person name="Rineau F."/>
            <person name="Vangronsveld J."/>
            <person name="Francetti A."/>
        </authorList>
    </citation>
    <scope>NUCLEOTIDE SEQUENCE [LARGE SCALE GENOMIC DNA]</scope>
    <source>
        <strain evidence="9 10">PF1</strain>
    </source>
</reference>
<dbReference type="InterPro" id="IPR001958">
    <property type="entry name" value="Tet-R_TetA/multi-R_MdtG-like"/>
</dbReference>
<dbReference type="GO" id="GO:0005886">
    <property type="term" value="C:plasma membrane"/>
    <property type="evidence" value="ECO:0007669"/>
    <property type="project" value="UniProtKB-SubCell"/>
</dbReference>
<feature type="transmembrane region" description="Helical" evidence="7">
    <location>
        <begin position="339"/>
        <end position="358"/>
    </location>
</feature>
<dbReference type="Proteomes" id="UP000031012">
    <property type="component" value="Unassembled WGS sequence"/>
</dbReference>
<accession>A0A0B2UHG1</accession>
<evidence type="ECO:0000256" key="6">
    <source>
        <dbReference type="ARBA" id="ARBA00023136"/>
    </source>
</evidence>
<feature type="transmembrane region" description="Helical" evidence="7">
    <location>
        <begin position="45"/>
        <end position="65"/>
    </location>
</feature>
<dbReference type="Gene3D" id="1.20.1250.20">
    <property type="entry name" value="MFS general substrate transporter like domains"/>
    <property type="match status" value="1"/>
</dbReference>
<evidence type="ECO:0000256" key="5">
    <source>
        <dbReference type="ARBA" id="ARBA00022989"/>
    </source>
</evidence>
<feature type="transmembrane region" description="Helical" evidence="7">
    <location>
        <begin position="77"/>
        <end position="95"/>
    </location>
</feature>
<feature type="transmembrane region" description="Helical" evidence="7">
    <location>
        <begin position="167"/>
        <end position="187"/>
    </location>
</feature>
<keyword evidence="5 7" id="KW-1133">Transmembrane helix</keyword>
<name>A0A0B2UHG1_9GAMM</name>
<evidence type="ECO:0000313" key="10">
    <source>
        <dbReference type="Proteomes" id="UP000031012"/>
    </source>
</evidence>
<dbReference type="PANTHER" id="PTHR43414">
    <property type="entry name" value="MULTIDRUG RESISTANCE PROTEIN MDTG"/>
    <property type="match status" value="1"/>
</dbReference>
<keyword evidence="2" id="KW-0813">Transport</keyword>
<feature type="transmembrane region" description="Helical" evidence="7">
    <location>
        <begin position="246"/>
        <end position="269"/>
    </location>
</feature>